<evidence type="ECO:0000313" key="2">
    <source>
        <dbReference type="EMBL" id="MBM0106089.1"/>
    </source>
</evidence>
<reference evidence="2 3" key="1">
    <citation type="journal article" date="2021" name="Int. J. Syst. Evol. Microbiol.">
        <title>Steroidobacter gossypii sp. nov., isolated from soil of cotton cropping field.</title>
        <authorList>
            <person name="Huang R."/>
            <person name="Yang S."/>
            <person name="Zhen C."/>
            <person name="Liu W."/>
        </authorList>
    </citation>
    <scope>NUCLEOTIDE SEQUENCE [LARGE SCALE GENOMIC DNA]</scope>
    <source>
        <strain evidence="2 3">S1-65</strain>
    </source>
</reference>
<comment type="caution">
    <text evidence="2">The sequence shown here is derived from an EMBL/GenBank/DDBJ whole genome shotgun (WGS) entry which is preliminary data.</text>
</comment>
<organism evidence="2 3">
    <name type="scientific">Steroidobacter gossypii</name>
    <dbReference type="NCBI Taxonomy" id="2805490"/>
    <lineage>
        <taxon>Bacteria</taxon>
        <taxon>Pseudomonadati</taxon>
        <taxon>Pseudomonadota</taxon>
        <taxon>Gammaproteobacteria</taxon>
        <taxon>Steroidobacterales</taxon>
        <taxon>Steroidobacteraceae</taxon>
        <taxon>Steroidobacter</taxon>
    </lineage>
</organism>
<dbReference type="Proteomes" id="UP000661077">
    <property type="component" value="Unassembled WGS sequence"/>
</dbReference>
<protein>
    <submittedName>
        <fullName evidence="2">Lipid A deacylase LpxR family protein</fullName>
    </submittedName>
</protein>
<accession>A0ABS1WYN6</accession>
<dbReference type="InterPro" id="IPR037107">
    <property type="entry name" value="Put_OMP_sf"/>
</dbReference>
<dbReference type="Pfam" id="PF09982">
    <property type="entry name" value="LpxR"/>
    <property type="match status" value="1"/>
</dbReference>
<evidence type="ECO:0000313" key="3">
    <source>
        <dbReference type="Proteomes" id="UP000661077"/>
    </source>
</evidence>
<dbReference type="Gene3D" id="2.40.128.140">
    <property type="entry name" value="Outer membrane protein"/>
    <property type="match status" value="1"/>
</dbReference>
<feature type="signal peptide" evidence="1">
    <location>
        <begin position="1"/>
        <end position="31"/>
    </location>
</feature>
<proteinExistence type="predicted"/>
<evidence type="ECO:0000256" key="1">
    <source>
        <dbReference type="SAM" id="SignalP"/>
    </source>
</evidence>
<dbReference type="RefSeq" id="WP_203168158.1">
    <property type="nucleotide sequence ID" value="NZ_JAEVLS010000003.1"/>
</dbReference>
<dbReference type="InterPro" id="IPR018707">
    <property type="entry name" value="LpxR"/>
</dbReference>
<dbReference type="EMBL" id="JAEVLS010000003">
    <property type="protein sequence ID" value="MBM0106089.1"/>
    <property type="molecule type" value="Genomic_DNA"/>
</dbReference>
<name>A0ABS1WYN6_9GAMM</name>
<sequence length="350" mass="38604">MNKQTRTTSGPSLAWAASIALALGSSTLSQASESPDDANGMTAYMRLDNDVFAGTDRGYSNGTEFGFVSPTIQSFQDQRLSGSTRWLNRKLAWLQPQGYEYNNMVMTLGQGIFTPSDWRLETPDPNDRPYAGVLMLGVTYNGRDENSMRSTTFNVGMVGPSAFAQETQDFVHSLVGGEDFAGWDHQLRDEPVFRLMQQRLHKRTFTKPTWMSDVIFHYGGAIGNLTTFVNAGAEVRIGGWIPDNFGSAPALPVAENTAPTIGALYSDTVRVHGFVALDVRYVAHDITLDGNTFKDSASVEREDVVADLGVGVAAHWGNWKIAFARYFRTREYRSQNGEAELGSITIRRAI</sequence>
<keyword evidence="3" id="KW-1185">Reference proteome</keyword>
<feature type="chain" id="PRO_5047289675" evidence="1">
    <location>
        <begin position="32"/>
        <end position="350"/>
    </location>
</feature>
<gene>
    <name evidence="2" type="ORF">JM946_15250</name>
</gene>
<keyword evidence="1" id="KW-0732">Signal</keyword>